<comment type="caution">
    <text evidence="1">The sequence shown here is derived from an EMBL/GenBank/DDBJ whole genome shotgun (WGS) entry which is preliminary data.</text>
</comment>
<evidence type="ECO:0000313" key="1">
    <source>
        <dbReference type="EMBL" id="OUM85676.1"/>
    </source>
</evidence>
<gene>
    <name evidence="1" type="ORF">BAA01_09410</name>
</gene>
<accession>A0A1Y3PHT1</accession>
<dbReference type="AlphaFoldDB" id="A0A1Y3PHT1"/>
<reference evidence="2" key="1">
    <citation type="submission" date="2016-06" db="EMBL/GenBank/DDBJ databases">
        <authorList>
            <person name="Nascimento L."/>
            <person name="Pereira R.V."/>
            <person name="Martins L.F."/>
            <person name="Quaggio R.B."/>
            <person name="Silva A.M."/>
            <person name="Setubal J.C."/>
        </authorList>
    </citation>
    <scope>NUCLEOTIDE SEQUENCE [LARGE SCALE GENOMIC DNA]</scope>
</reference>
<dbReference type="EMBL" id="LZRT01000098">
    <property type="protein sequence ID" value="OUM85676.1"/>
    <property type="molecule type" value="Genomic_DNA"/>
</dbReference>
<evidence type="ECO:0000313" key="2">
    <source>
        <dbReference type="Proteomes" id="UP000196475"/>
    </source>
</evidence>
<organism evidence="1 2">
    <name type="scientific">Bacillus thermozeamaize</name>
    <dbReference type="NCBI Taxonomy" id="230954"/>
    <lineage>
        <taxon>Bacteria</taxon>
        <taxon>Bacillati</taxon>
        <taxon>Bacillota</taxon>
        <taxon>Bacilli</taxon>
        <taxon>Bacillales</taxon>
        <taxon>Bacillaceae</taxon>
        <taxon>Bacillus</taxon>
    </lineage>
</organism>
<sequence length="59" mass="6835">MFFSGDLGKYQNFSLNAKGGMVKLGDTEYTFGFWGQNMSMRTPTHYHRKEEAFEKRGFG</sequence>
<proteinExistence type="predicted"/>
<protein>
    <submittedName>
        <fullName evidence="1">Uncharacterized protein</fullName>
    </submittedName>
</protein>
<dbReference type="Proteomes" id="UP000196475">
    <property type="component" value="Unassembled WGS sequence"/>
</dbReference>
<name>A0A1Y3PHT1_9BACI</name>